<keyword evidence="6" id="KW-0862">Zinc</keyword>
<dbReference type="NCBIfam" id="TIGR01893">
    <property type="entry name" value="aa-his-dipept"/>
    <property type="match status" value="1"/>
</dbReference>
<evidence type="ECO:0000256" key="4">
    <source>
        <dbReference type="ARBA" id="ARBA00022723"/>
    </source>
</evidence>
<keyword evidence="4" id="KW-0479">Metal-binding</keyword>
<evidence type="ECO:0000256" key="3">
    <source>
        <dbReference type="ARBA" id="ARBA00022670"/>
    </source>
</evidence>
<dbReference type="RefSeq" id="WP_162371346.1">
    <property type="nucleotide sequence ID" value="NZ_JAAEEH010000049.1"/>
</dbReference>
<dbReference type="PANTHER" id="PTHR43501:SF1">
    <property type="entry name" value="CYTOSOL NON-SPECIFIC DIPEPTIDASE"/>
    <property type="match status" value="1"/>
</dbReference>
<feature type="domain" description="Peptidase M20 dimerisation" evidence="18">
    <location>
        <begin position="209"/>
        <end position="291"/>
    </location>
</feature>
<organism evidence="19 20">
    <name type="scientific">Anaerotalea alkaliphila</name>
    <dbReference type="NCBI Taxonomy" id="2662126"/>
    <lineage>
        <taxon>Bacteria</taxon>
        <taxon>Bacillati</taxon>
        <taxon>Bacillota</taxon>
        <taxon>Clostridia</taxon>
        <taxon>Eubacteriales</taxon>
        <taxon>Anaerotalea</taxon>
    </lineage>
</organism>
<dbReference type="FunFam" id="3.40.630.10:FF:000015">
    <property type="entry name" value="Aminoacyl-histidine dipeptidase PepD"/>
    <property type="match status" value="1"/>
</dbReference>
<comment type="similarity">
    <text evidence="12">Belongs to the peptidase M20C family.</text>
</comment>
<evidence type="ECO:0000256" key="6">
    <source>
        <dbReference type="ARBA" id="ARBA00022833"/>
    </source>
</evidence>
<dbReference type="SUPFAM" id="SSF53187">
    <property type="entry name" value="Zn-dependent exopeptidases"/>
    <property type="match status" value="1"/>
</dbReference>
<evidence type="ECO:0000256" key="2">
    <source>
        <dbReference type="ARBA" id="ARBA00001947"/>
    </source>
</evidence>
<sequence>MLYESLQPETVFRYFKEINNIPRASGQEKALSDWIVSFARERGLEVHQDSRYNVLVRKPASPGLEGMPGVVLQGHLDMVCEKNKGTVHDFSKDPIRMEVDGGFLRAKGTTLGADNGIAVAMGLAVLDDRDLVHPPLEVLLTTDEEVGMTGALEFDLNLLEGKYLLNLDSEEEGELVVGCAGGLKALLELPVSRTPVPTDAGILLEVSITGLQGGHSGMEIHKNRGNAARLTGTILCKLRDSLDFQLVALQGGEKDNVIPREAFLQVFLTPSQRERFEEAMTAASAEIREETRLTEPGLAIRWNVLEPSAPALEVLDGASLETVLFLLACLPNGVQSMSPELEGFVESSLNLGKVALEQDRMLFLFAIRSSVRTKKYWIARQLQLFADQVDAKLERTADYPQWPVRMEGVLLAKAVAVHEELYGKKPLVKTLHAGVEPGVILEGRPDMEAISLGPDMSGVHSPEERLDIASTARTWDYLLALLAKLGA</sequence>
<dbReference type="AlphaFoldDB" id="A0A7X5HXV4"/>
<dbReference type="PRINTS" id="PR00934">
    <property type="entry name" value="XHISDIPTASE"/>
</dbReference>
<keyword evidence="5" id="KW-0378">Hydrolase</keyword>
<comment type="caution">
    <text evidence="19">The sequence shown here is derived from an EMBL/GenBank/DDBJ whole genome shotgun (WGS) entry which is preliminary data.</text>
</comment>
<dbReference type="EMBL" id="JAAEEH010000049">
    <property type="protein sequence ID" value="NDL68625.1"/>
    <property type="molecule type" value="Genomic_DNA"/>
</dbReference>
<evidence type="ECO:0000256" key="13">
    <source>
        <dbReference type="ARBA" id="ARBA00071271"/>
    </source>
</evidence>
<evidence type="ECO:0000256" key="8">
    <source>
        <dbReference type="ARBA" id="ARBA00023285"/>
    </source>
</evidence>
<keyword evidence="8" id="KW-0170">Cobalt</keyword>
<dbReference type="Pfam" id="PF01546">
    <property type="entry name" value="Peptidase_M20"/>
    <property type="match status" value="1"/>
</dbReference>
<keyword evidence="7" id="KW-0482">Metalloprotease</keyword>
<evidence type="ECO:0000259" key="18">
    <source>
        <dbReference type="Pfam" id="PF07687"/>
    </source>
</evidence>
<evidence type="ECO:0000256" key="1">
    <source>
        <dbReference type="ARBA" id="ARBA00001941"/>
    </source>
</evidence>
<evidence type="ECO:0000256" key="7">
    <source>
        <dbReference type="ARBA" id="ARBA00023049"/>
    </source>
</evidence>
<evidence type="ECO:0000256" key="17">
    <source>
        <dbReference type="ARBA" id="ARBA00078074"/>
    </source>
</evidence>
<dbReference type="GO" id="GO:0046872">
    <property type="term" value="F:metal ion binding"/>
    <property type="evidence" value="ECO:0007669"/>
    <property type="project" value="UniProtKB-KW"/>
</dbReference>
<dbReference type="Pfam" id="PF07687">
    <property type="entry name" value="M20_dimer"/>
    <property type="match status" value="1"/>
</dbReference>
<evidence type="ECO:0000256" key="9">
    <source>
        <dbReference type="ARBA" id="ARBA00036421"/>
    </source>
</evidence>
<dbReference type="GO" id="GO:0006508">
    <property type="term" value="P:proteolysis"/>
    <property type="evidence" value="ECO:0007669"/>
    <property type="project" value="UniProtKB-KW"/>
</dbReference>
<evidence type="ECO:0000313" key="19">
    <source>
        <dbReference type="EMBL" id="NDL68625.1"/>
    </source>
</evidence>
<evidence type="ECO:0000256" key="11">
    <source>
        <dbReference type="ARBA" id="ARBA00044252"/>
    </source>
</evidence>
<protein>
    <recommendedName>
        <fullName evidence="13">Cytosol non-specific dipeptidase</fullName>
        <ecNumber evidence="10">3.4.13.18</ecNumber>
    </recommendedName>
    <alternativeName>
        <fullName evidence="16">Aminoacyl-histidine dipeptidase</fullName>
    </alternativeName>
    <alternativeName>
        <fullName evidence="15">Beta-alanyl-histidine dipeptidase</fullName>
    </alternativeName>
    <alternativeName>
        <fullName evidence="14">Carnosinase</fullName>
    </alternativeName>
    <alternativeName>
        <fullName evidence="11">Peptidase D</fullName>
    </alternativeName>
    <alternativeName>
        <fullName evidence="17">Xaa-His dipeptidase</fullName>
    </alternativeName>
</protein>
<dbReference type="PANTHER" id="PTHR43501">
    <property type="entry name" value="CYTOSOL NON-SPECIFIC DIPEPTIDASE"/>
    <property type="match status" value="1"/>
</dbReference>
<comment type="catalytic activity">
    <reaction evidence="9">
        <text>Hydrolysis of dipeptides, preferentially hydrophobic dipeptides including prolyl amino acids.</text>
        <dbReference type="EC" id="3.4.13.18"/>
    </reaction>
</comment>
<evidence type="ECO:0000256" key="5">
    <source>
        <dbReference type="ARBA" id="ARBA00022801"/>
    </source>
</evidence>
<dbReference type="Gene3D" id="3.40.630.10">
    <property type="entry name" value="Zn peptidases"/>
    <property type="match status" value="2"/>
</dbReference>
<keyword evidence="20" id="KW-1185">Reference proteome</keyword>
<evidence type="ECO:0000313" key="20">
    <source>
        <dbReference type="Proteomes" id="UP000461585"/>
    </source>
</evidence>
<reference evidence="19 20" key="1">
    <citation type="submission" date="2020-01" db="EMBL/GenBank/DDBJ databases">
        <title>Anaeroalcalibacter tamaniensis gen. nov., sp. nov., moderately halophilic strictly anaerobic fermenter bacterium from mud volcano of Taman peninsula.</title>
        <authorList>
            <person name="Frolova A."/>
            <person name="Merkel A.Y."/>
            <person name="Slobodkin A.I."/>
        </authorList>
    </citation>
    <scope>NUCLEOTIDE SEQUENCE [LARGE SCALE GENOMIC DNA]</scope>
    <source>
        <strain evidence="19 20">F-3ap</strain>
    </source>
</reference>
<name>A0A7X5HXV4_9FIRM</name>
<dbReference type="GO" id="GO:0070573">
    <property type="term" value="F:metallodipeptidase activity"/>
    <property type="evidence" value="ECO:0007669"/>
    <property type="project" value="TreeGrafter"/>
</dbReference>
<comment type="cofactor">
    <cofactor evidence="2">
        <name>Zn(2+)</name>
        <dbReference type="ChEBI" id="CHEBI:29105"/>
    </cofactor>
</comment>
<dbReference type="EC" id="3.4.13.18" evidence="10"/>
<dbReference type="Proteomes" id="UP000461585">
    <property type="component" value="Unassembled WGS sequence"/>
</dbReference>
<evidence type="ECO:0000256" key="12">
    <source>
        <dbReference type="ARBA" id="ARBA00061423"/>
    </source>
</evidence>
<evidence type="ECO:0000256" key="14">
    <source>
        <dbReference type="ARBA" id="ARBA00075285"/>
    </source>
</evidence>
<proteinExistence type="inferred from homology"/>
<dbReference type="InterPro" id="IPR001160">
    <property type="entry name" value="Peptidase_M20C"/>
</dbReference>
<dbReference type="PIRSF" id="PIRSF016599">
    <property type="entry name" value="Xaa-His_dipept"/>
    <property type="match status" value="1"/>
</dbReference>
<comment type="cofactor">
    <cofactor evidence="1">
        <name>Co(2+)</name>
        <dbReference type="ChEBI" id="CHEBI:48828"/>
    </cofactor>
</comment>
<evidence type="ECO:0000256" key="16">
    <source>
        <dbReference type="ARBA" id="ARBA00077688"/>
    </source>
</evidence>
<accession>A0A7X5HXV4</accession>
<dbReference type="GO" id="GO:0005829">
    <property type="term" value="C:cytosol"/>
    <property type="evidence" value="ECO:0007669"/>
    <property type="project" value="TreeGrafter"/>
</dbReference>
<keyword evidence="3" id="KW-0645">Protease</keyword>
<dbReference type="InterPro" id="IPR002933">
    <property type="entry name" value="Peptidase_M20"/>
</dbReference>
<dbReference type="CDD" id="cd03890">
    <property type="entry name" value="M20_pepD"/>
    <property type="match status" value="1"/>
</dbReference>
<dbReference type="InterPro" id="IPR011650">
    <property type="entry name" value="Peptidase_M20_dimer"/>
</dbReference>
<evidence type="ECO:0000256" key="15">
    <source>
        <dbReference type="ARBA" id="ARBA00076004"/>
    </source>
</evidence>
<gene>
    <name evidence="19" type="ORF">GXN74_12840</name>
</gene>
<dbReference type="FunFam" id="3.40.630.10:FF:000018">
    <property type="entry name" value="Aminoacyl-histidine dipeptidase PepD"/>
    <property type="match status" value="1"/>
</dbReference>
<evidence type="ECO:0000256" key="10">
    <source>
        <dbReference type="ARBA" id="ARBA00038976"/>
    </source>
</evidence>